<protein>
    <submittedName>
        <fullName evidence="3">Methyltransferase domain-containing protein</fullName>
    </submittedName>
</protein>
<dbReference type="AlphaFoldDB" id="A0A1C6TH47"/>
<dbReference type="PANTHER" id="PTHR42912">
    <property type="entry name" value="METHYLTRANSFERASE"/>
    <property type="match status" value="1"/>
</dbReference>
<keyword evidence="3" id="KW-0489">Methyltransferase</keyword>
<evidence type="ECO:0000313" key="4">
    <source>
        <dbReference type="Proteomes" id="UP000198959"/>
    </source>
</evidence>
<gene>
    <name evidence="3" type="ORF">GA0074692_6125</name>
</gene>
<evidence type="ECO:0000313" key="3">
    <source>
        <dbReference type="EMBL" id="SCL41066.1"/>
    </source>
</evidence>
<dbReference type="RefSeq" id="WP_176738627.1">
    <property type="nucleotide sequence ID" value="NZ_FMHW01000002.1"/>
</dbReference>
<dbReference type="GO" id="GO:0032259">
    <property type="term" value="P:methylation"/>
    <property type="evidence" value="ECO:0007669"/>
    <property type="project" value="UniProtKB-KW"/>
</dbReference>
<name>A0A1C6TH47_9ACTN</name>
<organism evidence="3 4">
    <name type="scientific">Micromonospora pallida</name>
    <dbReference type="NCBI Taxonomy" id="145854"/>
    <lineage>
        <taxon>Bacteria</taxon>
        <taxon>Bacillati</taxon>
        <taxon>Actinomycetota</taxon>
        <taxon>Actinomycetes</taxon>
        <taxon>Micromonosporales</taxon>
        <taxon>Micromonosporaceae</taxon>
        <taxon>Micromonospora</taxon>
    </lineage>
</organism>
<dbReference type="GO" id="GO:0008168">
    <property type="term" value="F:methyltransferase activity"/>
    <property type="evidence" value="ECO:0007669"/>
    <property type="project" value="UniProtKB-KW"/>
</dbReference>
<sequence length="237" mass="25663">MTDFLAATRAGYDAIAADYAEHFRPELADMPLDRGMFAAFAEMVRAAGGGPVADVGCGPGQLTAHLRTLGLDAFGVDLSAGMVAVARRTYPELSFQLGSMLALPLADGVLGGLVANYSIIHIPPDMLPTVFAEFRRVLAPAGHLLVAFQVGTDILHLSSAFGKDIALDFRRLEPDRVAELLEQADLPVRARLLREPRTNERSRQALLLARSRCTDAQAGSPGTDRQPSPFRTRRNRR</sequence>
<dbReference type="Gene3D" id="3.40.50.150">
    <property type="entry name" value="Vaccinia Virus protein VP39"/>
    <property type="match status" value="1"/>
</dbReference>
<accession>A0A1C6TH47</accession>
<dbReference type="InterPro" id="IPR041698">
    <property type="entry name" value="Methyltransf_25"/>
</dbReference>
<keyword evidence="3" id="KW-0808">Transferase</keyword>
<proteinExistence type="predicted"/>
<reference evidence="4" key="1">
    <citation type="submission" date="2016-06" db="EMBL/GenBank/DDBJ databases">
        <authorList>
            <person name="Varghese N."/>
            <person name="Submissions Spin"/>
        </authorList>
    </citation>
    <scope>NUCLEOTIDE SEQUENCE [LARGE SCALE GENOMIC DNA]</scope>
    <source>
        <strain evidence="4">DSM 43817</strain>
    </source>
</reference>
<dbReference type="InterPro" id="IPR050508">
    <property type="entry name" value="Methyltransf_Superfamily"/>
</dbReference>
<feature type="domain" description="Methyltransferase" evidence="2">
    <location>
        <begin position="52"/>
        <end position="142"/>
    </location>
</feature>
<keyword evidence="4" id="KW-1185">Reference proteome</keyword>
<feature type="region of interest" description="Disordered" evidence="1">
    <location>
        <begin position="213"/>
        <end position="237"/>
    </location>
</feature>
<evidence type="ECO:0000256" key="1">
    <source>
        <dbReference type="SAM" id="MobiDB-lite"/>
    </source>
</evidence>
<dbReference type="STRING" id="145854.GA0074692_6125"/>
<dbReference type="CDD" id="cd02440">
    <property type="entry name" value="AdoMet_MTases"/>
    <property type="match status" value="1"/>
</dbReference>
<dbReference type="InterPro" id="IPR029063">
    <property type="entry name" value="SAM-dependent_MTases_sf"/>
</dbReference>
<dbReference type="Pfam" id="PF13649">
    <property type="entry name" value="Methyltransf_25"/>
    <property type="match status" value="1"/>
</dbReference>
<dbReference type="Proteomes" id="UP000198959">
    <property type="component" value="Unassembled WGS sequence"/>
</dbReference>
<evidence type="ECO:0000259" key="2">
    <source>
        <dbReference type="Pfam" id="PF13649"/>
    </source>
</evidence>
<dbReference type="EMBL" id="FMHW01000002">
    <property type="protein sequence ID" value="SCL41066.1"/>
    <property type="molecule type" value="Genomic_DNA"/>
</dbReference>
<dbReference type="SUPFAM" id="SSF53335">
    <property type="entry name" value="S-adenosyl-L-methionine-dependent methyltransferases"/>
    <property type="match status" value="1"/>
</dbReference>